<feature type="region of interest" description="Disordered" evidence="1">
    <location>
        <begin position="189"/>
        <end position="209"/>
    </location>
</feature>
<evidence type="ECO:0000256" key="1">
    <source>
        <dbReference type="SAM" id="MobiDB-lite"/>
    </source>
</evidence>
<feature type="compositionally biased region" description="Polar residues" evidence="1">
    <location>
        <begin position="196"/>
        <end position="206"/>
    </location>
</feature>
<sequence length="277" mass="30223">MLDANTPPLPPSASSSSFNEIRPRSWSYSLVSRLRAWGWRASPPSPCPRPLPRCHTSNSGEERRKGEIASASLPAAFSSEDAVAWKAGCRLCLLWGSRKLKKVLETQIDNPDLLASLGALSTFYRQNTPHPLEVLCTFYRQPEVSVLLKRICHEFTLNTVKFLQIAYGVRRKNILVVVTDGLIITSGGDGSDSCPHAQNSSVSARTVSPDAGDPTLGRLACDSGAQGSVQRAHGVMLNDAYPYSKFVHNQAMRFNNALLLGTMCSKKSSLVIFMTGK</sequence>
<protein>
    <submittedName>
        <fullName evidence="2">Uncharacterized protein</fullName>
    </submittedName>
</protein>
<proteinExistence type="predicted"/>
<evidence type="ECO:0000313" key="2">
    <source>
        <dbReference type="EMBL" id="KAG8050558.1"/>
    </source>
</evidence>
<reference evidence="2" key="1">
    <citation type="journal article" date="2021" name="bioRxiv">
        <title>Whole Genome Assembly and Annotation of Northern Wild Rice, Zizania palustris L., Supports a Whole Genome Duplication in the Zizania Genus.</title>
        <authorList>
            <person name="Haas M."/>
            <person name="Kono T."/>
            <person name="Macchietto M."/>
            <person name="Millas R."/>
            <person name="McGilp L."/>
            <person name="Shao M."/>
            <person name="Duquette J."/>
            <person name="Hirsch C.N."/>
            <person name="Kimball J."/>
        </authorList>
    </citation>
    <scope>NUCLEOTIDE SEQUENCE</scope>
    <source>
        <tissue evidence="2">Fresh leaf tissue</tissue>
    </source>
</reference>
<dbReference type="EMBL" id="JAAALK010000289">
    <property type="protein sequence ID" value="KAG8050558.1"/>
    <property type="molecule type" value="Genomic_DNA"/>
</dbReference>
<dbReference type="OrthoDB" id="1682647at2759"/>
<reference evidence="2" key="2">
    <citation type="submission" date="2021-02" db="EMBL/GenBank/DDBJ databases">
        <authorList>
            <person name="Kimball J.A."/>
            <person name="Haas M.W."/>
            <person name="Macchietto M."/>
            <person name="Kono T."/>
            <person name="Duquette J."/>
            <person name="Shao M."/>
        </authorList>
    </citation>
    <scope>NUCLEOTIDE SEQUENCE</scope>
    <source>
        <tissue evidence="2">Fresh leaf tissue</tissue>
    </source>
</reference>
<dbReference type="Proteomes" id="UP000729402">
    <property type="component" value="Unassembled WGS sequence"/>
</dbReference>
<accession>A0A8J5RS15</accession>
<feature type="region of interest" description="Disordered" evidence="1">
    <location>
        <begin position="45"/>
        <end position="67"/>
    </location>
</feature>
<comment type="caution">
    <text evidence="2">The sequence shown here is derived from an EMBL/GenBank/DDBJ whole genome shotgun (WGS) entry which is preliminary data.</text>
</comment>
<evidence type="ECO:0000313" key="3">
    <source>
        <dbReference type="Proteomes" id="UP000729402"/>
    </source>
</evidence>
<dbReference type="AlphaFoldDB" id="A0A8J5RS15"/>
<gene>
    <name evidence="2" type="ORF">GUJ93_ZPchr0009g1733</name>
</gene>
<keyword evidence="3" id="KW-1185">Reference proteome</keyword>
<name>A0A8J5RS15_ZIZPA</name>
<organism evidence="2 3">
    <name type="scientific">Zizania palustris</name>
    <name type="common">Northern wild rice</name>
    <dbReference type="NCBI Taxonomy" id="103762"/>
    <lineage>
        <taxon>Eukaryota</taxon>
        <taxon>Viridiplantae</taxon>
        <taxon>Streptophyta</taxon>
        <taxon>Embryophyta</taxon>
        <taxon>Tracheophyta</taxon>
        <taxon>Spermatophyta</taxon>
        <taxon>Magnoliopsida</taxon>
        <taxon>Liliopsida</taxon>
        <taxon>Poales</taxon>
        <taxon>Poaceae</taxon>
        <taxon>BOP clade</taxon>
        <taxon>Oryzoideae</taxon>
        <taxon>Oryzeae</taxon>
        <taxon>Zizaniinae</taxon>
        <taxon>Zizania</taxon>
    </lineage>
</organism>